<keyword evidence="1" id="KW-1133">Transmembrane helix</keyword>
<comment type="caution">
    <text evidence="2">The sequence shown here is derived from an EMBL/GenBank/DDBJ whole genome shotgun (WGS) entry which is preliminary data.</text>
</comment>
<evidence type="ECO:0000313" key="3">
    <source>
        <dbReference type="Proteomes" id="UP001281410"/>
    </source>
</evidence>
<protein>
    <submittedName>
        <fullName evidence="2">Uncharacterized protein</fullName>
    </submittedName>
</protein>
<keyword evidence="3" id="KW-1185">Reference proteome</keyword>
<evidence type="ECO:0000313" key="2">
    <source>
        <dbReference type="EMBL" id="KAK3206396.1"/>
    </source>
</evidence>
<dbReference type="Proteomes" id="UP001281410">
    <property type="component" value="Unassembled WGS sequence"/>
</dbReference>
<accession>A0AAE0E401</accession>
<feature type="transmembrane region" description="Helical" evidence="1">
    <location>
        <begin position="79"/>
        <end position="99"/>
    </location>
</feature>
<dbReference type="AlphaFoldDB" id="A0AAE0E401"/>
<dbReference type="EMBL" id="JANJYJ010000006">
    <property type="protein sequence ID" value="KAK3206396.1"/>
    <property type="molecule type" value="Genomic_DNA"/>
</dbReference>
<feature type="transmembrane region" description="Helical" evidence="1">
    <location>
        <begin position="105"/>
        <end position="126"/>
    </location>
</feature>
<name>A0AAE0E401_9ROSI</name>
<proteinExistence type="predicted"/>
<reference evidence="2" key="1">
    <citation type="journal article" date="2023" name="Plant J.">
        <title>Genome sequences and population genomics provide insights into the demographic history, inbreeding, and mutation load of two 'living fossil' tree species of Dipteronia.</title>
        <authorList>
            <person name="Feng Y."/>
            <person name="Comes H.P."/>
            <person name="Chen J."/>
            <person name="Zhu S."/>
            <person name="Lu R."/>
            <person name="Zhang X."/>
            <person name="Li P."/>
            <person name="Qiu J."/>
            <person name="Olsen K.M."/>
            <person name="Qiu Y."/>
        </authorList>
    </citation>
    <scope>NUCLEOTIDE SEQUENCE</scope>
    <source>
        <strain evidence="2">NBL</strain>
    </source>
</reference>
<keyword evidence="1" id="KW-0812">Transmembrane</keyword>
<gene>
    <name evidence="2" type="ORF">Dsin_020442</name>
</gene>
<organism evidence="2 3">
    <name type="scientific">Dipteronia sinensis</name>
    <dbReference type="NCBI Taxonomy" id="43782"/>
    <lineage>
        <taxon>Eukaryota</taxon>
        <taxon>Viridiplantae</taxon>
        <taxon>Streptophyta</taxon>
        <taxon>Embryophyta</taxon>
        <taxon>Tracheophyta</taxon>
        <taxon>Spermatophyta</taxon>
        <taxon>Magnoliopsida</taxon>
        <taxon>eudicotyledons</taxon>
        <taxon>Gunneridae</taxon>
        <taxon>Pentapetalae</taxon>
        <taxon>rosids</taxon>
        <taxon>malvids</taxon>
        <taxon>Sapindales</taxon>
        <taxon>Sapindaceae</taxon>
        <taxon>Hippocastanoideae</taxon>
        <taxon>Acereae</taxon>
        <taxon>Dipteronia</taxon>
    </lineage>
</organism>
<evidence type="ECO:0000256" key="1">
    <source>
        <dbReference type="SAM" id="Phobius"/>
    </source>
</evidence>
<keyword evidence="1" id="KW-0472">Membrane</keyword>
<sequence>MVACCNFDCIGCFADWGCCHVKEMVFGTEVQWQFFQFDLSFYGKADNKKAESSVERFTRSSFLDVCLLIFARYRHRRPLLGILFLLCENWWKLCFSLLGGVPVPILVVIHARCPVFVYMYPVFWLAGYMV</sequence>